<dbReference type="NCBIfam" id="TIGR01807">
    <property type="entry name" value="CM_P2"/>
    <property type="match status" value="1"/>
</dbReference>
<dbReference type="GO" id="GO:0009094">
    <property type="term" value="P:L-phenylalanine biosynthetic process"/>
    <property type="evidence" value="ECO:0007669"/>
    <property type="project" value="InterPro"/>
</dbReference>
<dbReference type="EC" id="5.4.99.5" evidence="3"/>
<dbReference type="InterPro" id="IPR002701">
    <property type="entry name" value="CM_II_prokaryot"/>
</dbReference>
<evidence type="ECO:0000256" key="1">
    <source>
        <dbReference type="ARBA" id="ARBA00023235"/>
    </source>
</evidence>
<dbReference type="Pfam" id="PF01817">
    <property type="entry name" value="CM_2"/>
    <property type="match status" value="1"/>
</dbReference>
<name>A0A075HKG6_9ARCH</name>
<dbReference type="EMBL" id="KF901013">
    <property type="protein sequence ID" value="AIF14887.1"/>
    <property type="molecule type" value="Genomic_DNA"/>
</dbReference>
<dbReference type="SUPFAM" id="SSF48600">
    <property type="entry name" value="Chorismate mutase II"/>
    <property type="match status" value="1"/>
</dbReference>
<dbReference type="PANTHER" id="PTHR38041">
    <property type="entry name" value="CHORISMATE MUTASE"/>
    <property type="match status" value="1"/>
</dbReference>
<sequence length="95" mass="10711">MPDTANEIEECRDAIDQIDSKIVNLLNERAGYANRIGELKKAVSLAVHQPEREEKVLGHVRSVNDGPLASDSISRIFIQIIEESRRLEQKNADNE</sequence>
<accession>A0A075HKG6</accession>
<proteinExistence type="predicted"/>
<dbReference type="PANTHER" id="PTHR38041:SF1">
    <property type="entry name" value="CHORISMATE MUTASE"/>
    <property type="match status" value="1"/>
</dbReference>
<evidence type="ECO:0000259" key="2">
    <source>
        <dbReference type="PROSITE" id="PS51168"/>
    </source>
</evidence>
<dbReference type="GO" id="GO:0005737">
    <property type="term" value="C:cytoplasm"/>
    <property type="evidence" value="ECO:0007669"/>
    <property type="project" value="InterPro"/>
</dbReference>
<dbReference type="InterPro" id="IPR036979">
    <property type="entry name" value="CM_dom_sf"/>
</dbReference>
<reference evidence="3" key="1">
    <citation type="journal article" date="2014" name="Genome Biol. Evol.">
        <title>Pangenome evidence for extensive interdomain horizontal transfer affecting lineage core and shell genes in uncultured planktonic thaumarchaeota and euryarchaeota.</title>
        <authorList>
            <person name="Deschamps P."/>
            <person name="Zivanovic Y."/>
            <person name="Moreira D."/>
            <person name="Rodriguez-Valera F."/>
            <person name="Lopez-Garcia P."/>
        </authorList>
    </citation>
    <scope>NUCLEOTIDE SEQUENCE</scope>
</reference>
<dbReference type="PROSITE" id="PS51168">
    <property type="entry name" value="CHORISMATE_MUT_2"/>
    <property type="match status" value="1"/>
</dbReference>
<dbReference type="InterPro" id="IPR051331">
    <property type="entry name" value="Chorismate_mutase-related"/>
</dbReference>
<dbReference type="AlphaFoldDB" id="A0A075HKG6"/>
<dbReference type="SMART" id="SM00830">
    <property type="entry name" value="CM_2"/>
    <property type="match status" value="1"/>
</dbReference>
<dbReference type="GO" id="GO:0009697">
    <property type="term" value="P:salicylic acid biosynthetic process"/>
    <property type="evidence" value="ECO:0007669"/>
    <property type="project" value="TreeGrafter"/>
</dbReference>
<protein>
    <submittedName>
        <fullName evidence="3">Chorismate mutase (PheA1)</fullName>
        <ecNumber evidence="3">5.4.99.5</ecNumber>
    </submittedName>
</protein>
<organism evidence="3">
    <name type="scientific">uncultured marine thaumarchaeote KM3_68_B04</name>
    <dbReference type="NCBI Taxonomy" id="1456242"/>
    <lineage>
        <taxon>Archaea</taxon>
        <taxon>Nitrososphaerota</taxon>
        <taxon>environmental samples</taxon>
    </lineage>
</organism>
<evidence type="ECO:0000313" key="3">
    <source>
        <dbReference type="EMBL" id="AIF14887.1"/>
    </source>
</evidence>
<keyword evidence="1 3" id="KW-0413">Isomerase</keyword>
<dbReference type="GO" id="GO:0004106">
    <property type="term" value="F:chorismate mutase activity"/>
    <property type="evidence" value="ECO:0007669"/>
    <property type="project" value="UniProtKB-EC"/>
</dbReference>
<dbReference type="InterPro" id="IPR010957">
    <property type="entry name" value="G/b/e-P-prot_chorismate_mutase"/>
</dbReference>
<feature type="domain" description="Chorismate mutase" evidence="2">
    <location>
        <begin position="2"/>
        <end position="92"/>
    </location>
</feature>
<dbReference type="InterPro" id="IPR036263">
    <property type="entry name" value="Chorismate_II_sf"/>
</dbReference>
<dbReference type="GO" id="GO:0046417">
    <property type="term" value="P:chorismate metabolic process"/>
    <property type="evidence" value="ECO:0007669"/>
    <property type="project" value="InterPro"/>
</dbReference>
<gene>
    <name evidence="3" type="primary">pheA1</name>
</gene>
<dbReference type="Gene3D" id="1.20.59.10">
    <property type="entry name" value="Chorismate mutase"/>
    <property type="match status" value="1"/>
</dbReference>